<keyword evidence="3 6" id="KW-0812">Transmembrane</keyword>
<feature type="transmembrane region" description="Helical" evidence="6">
    <location>
        <begin position="253"/>
        <end position="274"/>
    </location>
</feature>
<feature type="transmembrane region" description="Helical" evidence="6">
    <location>
        <begin position="177"/>
        <end position="196"/>
    </location>
</feature>
<feature type="transmembrane region" description="Helical" evidence="6">
    <location>
        <begin position="280"/>
        <end position="306"/>
    </location>
</feature>
<name>A0A928Z3E9_9CYAN</name>
<evidence type="ECO:0000256" key="5">
    <source>
        <dbReference type="ARBA" id="ARBA00023136"/>
    </source>
</evidence>
<dbReference type="RefSeq" id="WP_264325434.1">
    <property type="nucleotide sequence ID" value="NZ_JADEXQ010000039.1"/>
</dbReference>
<feature type="transmembrane region" description="Helical" evidence="6">
    <location>
        <begin position="395"/>
        <end position="415"/>
    </location>
</feature>
<reference evidence="7" key="1">
    <citation type="submission" date="2020-10" db="EMBL/GenBank/DDBJ databases">
        <authorList>
            <person name="Castelo-Branco R."/>
            <person name="Eusebio N."/>
            <person name="Adriana R."/>
            <person name="Vieira A."/>
            <person name="Brugerolle De Fraissinette N."/>
            <person name="Rezende De Castro R."/>
            <person name="Schneider M.P."/>
            <person name="Vasconcelos V."/>
            <person name="Leao P.N."/>
        </authorList>
    </citation>
    <scope>NUCLEOTIDE SEQUENCE</scope>
    <source>
        <strain evidence="7">LEGE 11480</strain>
    </source>
</reference>
<organism evidence="7 8">
    <name type="scientific">Romeriopsis navalis LEGE 11480</name>
    <dbReference type="NCBI Taxonomy" id="2777977"/>
    <lineage>
        <taxon>Bacteria</taxon>
        <taxon>Bacillati</taxon>
        <taxon>Cyanobacteriota</taxon>
        <taxon>Cyanophyceae</taxon>
        <taxon>Leptolyngbyales</taxon>
        <taxon>Leptolyngbyaceae</taxon>
        <taxon>Romeriopsis</taxon>
        <taxon>Romeriopsis navalis</taxon>
    </lineage>
</organism>
<keyword evidence="5 6" id="KW-0472">Membrane</keyword>
<feature type="transmembrane region" description="Helical" evidence="6">
    <location>
        <begin position="365"/>
        <end position="388"/>
    </location>
</feature>
<dbReference type="Proteomes" id="UP000625316">
    <property type="component" value="Unassembled WGS sequence"/>
</dbReference>
<comment type="subcellular location">
    <subcellularLocation>
        <location evidence="1">Cell membrane</location>
        <topology evidence="1">Multi-pass membrane protein</topology>
    </subcellularLocation>
</comment>
<evidence type="ECO:0000256" key="4">
    <source>
        <dbReference type="ARBA" id="ARBA00022989"/>
    </source>
</evidence>
<evidence type="ECO:0000313" key="7">
    <source>
        <dbReference type="EMBL" id="MBE9030604.1"/>
    </source>
</evidence>
<gene>
    <name evidence="7" type="ORF">IQ266_12770</name>
</gene>
<feature type="transmembrane region" description="Helical" evidence="6">
    <location>
        <begin position="102"/>
        <end position="125"/>
    </location>
</feature>
<feature type="transmembrane region" description="Helical" evidence="6">
    <location>
        <begin position="327"/>
        <end position="353"/>
    </location>
</feature>
<dbReference type="EMBL" id="JADEXQ010000039">
    <property type="protein sequence ID" value="MBE9030604.1"/>
    <property type="molecule type" value="Genomic_DNA"/>
</dbReference>
<sequence length="457" mass="50630">MQKKASSRLIQLFIPKGRLHRAGMTGVSKLLVRGFSTLVGFLVLPLTAQYLGAERFGLWLILGTLLTWVSMADLGLSNSLINALSSADTRHDRRSAQSALSSVFFLIILISLGLLLISLSIYAMLPWDLMLNLKSLSNSQEVQSAILICLVIFVLKLPLTIPSRVCNAYQEGYLYELWYALSNFLSFAAITIAIHFKADLPWLIISFFGMQLLGDVFAAVHIFRFRHPWLLPRLEFFDFSIARSLTSKSLQMWIAQISALILCQTDLLIVLKLFGSSEVASYGIVLRLFMLVCYIPSCFITPLWSAYSEAQSRGDYWWINQTFKKSLLFGLLWSAGLSGVLLLSAQKIIAIWFNPDIIPSIDLLFAMFCVAVVTTIARCVATLINGLAETKLQTLIAPVTAISNLALSFFLGAHLGSAGVAWSTVICTTFFSLVILGGNAFSKIRIKSSHVKCNLDV</sequence>
<evidence type="ECO:0000256" key="1">
    <source>
        <dbReference type="ARBA" id="ARBA00004651"/>
    </source>
</evidence>
<evidence type="ECO:0000256" key="3">
    <source>
        <dbReference type="ARBA" id="ARBA00022692"/>
    </source>
</evidence>
<keyword evidence="4 6" id="KW-1133">Transmembrane helix</keyword>
<protein>
    <submittedName>
        <fullName evidence="7">Teichoic acid transporter</fullName>
    </submittedName>
</protein>
<comment type="caution">
    <text evidence="7">The sequence shown here is derived from an EMBL/GenBank/DDBJ whole genome shotgun (WGS) entry which is preliminary data.</text>
</comment>
<dbReference type="InterPro" id="IPR050833">
    <property type="entry name" value="Poly_Biosynth_Transport"/>
</dbReference>
<dbReference type="PANTHER" id="PTHR30250:SF26">
    <property type="entry name" value="PSMA PROTEIN"/>
    <property type="match status" value="1"/>
</dbReference>
<feature type="transmembrane region" description="Helical" evidence="6">
    <location>
        <begin position="145"/>
        <end position="165"/>
    </location>
</feature>
<feature type="transmembrane region" description="Helical" evidence="6">
    <location>
        <begin position="421"/>
        <end position="442"/>
    </location>
</feature>
<keyword evidence="8" id="KW-1185">Reference proteome</keyword>
<evidence type="ECO:0000256" key="2">
    <source>
        <dbReference type="ARBA" id="ARBA00022475"/>
    </source>
</evidence>
<proteinExistence type="predicted"/>
<accession>A0A928Z3E9</accession>
<evidence type="ECO:0000256" key="6">
    <source>
        <dbReference type="SAM" id="Phobius"/>
    </source>
</evidence>
<feature type="transmembrane region" description="Helical" evidence="6">
    <location>
        <begin position="57"/>
        <end position="81"/>
    </location>
</feature>
<dbReference type="PANTHER" id="PTHR30250">
    <property type="entry name" value="PST FAMILY PREDICTED COLANIC ACID TRANSPORTER"/>
    <property type="match status" value="1"/>
</dbReference>
<keyword evidence="2" id="KW-1003">Cell membrane</keyword>
<dbReference type="GO" id="GO:0005886">
    <property type="term" value="C:plasma membrane"/>
    <property type="evidence" value="ECO:0007669"/>
    <property type="project" value="UniProtKB-SubCell"/>
</dbReference>
<evidence type="ECO:0000313" key="8">
    <source>
        <dbReference type="Proteomes" id="UP000625316"/>
    </source>
</evidence>
<feature type="transmembrane region" description="Helical" evidence="6">
    <location>
        <begin position="202"/>
        <end position="223"/>
    </location>
</feature>
<feature type="transmembrane region" description="Helical" evidence="6">
    <location>
        <begin position="30"/>
        <end position="51"/>
    </location>
</feature>
<dbReference type="AlphaFoldDB" id="A0A928Z3E9"/>